<evidence type="ECO:0000256" key="2">
    <source>
        <dbReference type="ARBA" id="ARBA00004191"/>
    </source>
</evidence>
<keyword evidence="5 6" id="KW-0961">Cell wall biogenesis/degradation</keyword>
<evidence type="ECO:0000256" key="5">
    <source>
        <dbReference type="ARBA" id="ARBA00023316"/>
    </source>
</evidence>
<evidence type="ECO:0000256" key="1">
    <source>
        <dbReference type="ARBA" id="ARBA00003534"/>
    </source>
</evidence>
<organism evidence="7 8">
    <name type="scientific">Genlisea aurea</name>
    <dbReference type="NCBI Taxonomy" id="192259"/>
    <lineage>
        <taxon>Eukaryota</taxon>
        <taxon>Viridiplantae</taxon>
        <taxon>Streptophyta</taxon>
        <taxon>Embryophyta</taxon>
        <taxon>Tracheophyta</taxon>
        <taxon>Spermatophyta</taxon>
        <taxon>Magnoliopsida</taxon>
        <taxon>eudicotyledons</taxon>
        <taxon>Gunneridae</taxon>
        <taxon>Pentapetalae</taxon>
        <taxon>asterids</taxon>
        <taxon>lamiids</taxon>
        <taxon>Lamiales</taxon>
        <taxon>Lentibulariaceae</taxon>
        <taxon>Genlisea</taxon>
    </lineage>
</organism>
<evidence type="ECO:0000256" key="4">
    <source>
        <dbReference type="ARBA" id="ARBA00022512"/>
    </source>
</evidence>
<keyword evidence="4 6" id="KW-0134">Cell wall</keyword>
<evidence type="ECO:0000313" key="7">
    <source>
        <dbReference type="EMBL" id="EPS70094.1"/>
    </source>
</evidence>
<dbReference type="GO" id="GO:0052793">
    <property type="term" value="F:pectin acetylesterase activity"/>
    <property type="evidence" value="ECO:0007669"/>
    <property type="project" value="TreeGrafter"/>
</dbReference>
<dbReference type="EC" id="3.1.1.-" evidence="6"/>
<evidence type="ECO:0000313" key="8">
    <source>
        <dbReference type="Proteomes" id="UP000015453"/>
    </source>
</evidence>
<feature type="signal peptide" evidence="6">
    <location>
        <begin position="1"/>
        <end position="27"/>
    </location>
</feature>
<dbReference type="Pfam" id="PF03283">
    <property type="entry name" value="PAE"/>
    <property type="match status" value="1"/>
</dbReference>
<dbReference type="InterPro" id="IPR004963">
    <property type="entry name" value="PAE/NOTUM"/>
</dbReference>
<proteinExistence type="inferred from homology"/>
<dbReference type="PANTHER" id="PTHR21562:SF65">
    <property type="entry name" value="PECTIN ACETYLESTERASE"/>
    <property type="match status" value="1"/>
</dbReference>
<name>S8CS65_9LAMI</name>
<evidence type="ECO:0000256" key="3">
    <source>
        <dbReference type="ARBA" id="ARBA00005784"/>
    </source>
</evidence>
<comment type="subcellular location">
    <subcellularLocation>
        <location evidence="2 6">Secreted</location>
        <location evidence="2 6">Cell wall</location>
    </subcellularLocation>
</comment>
<reference evidence="7 8" key="1">
    <citation type="journal article" date="2013" name="BMC Genomics">
        <title>The miniature genome of a carnivorous plant Genlisea aurea contains a low number of genes and short non-coding sequences.</title>
        <authorList>
            <person name="Leushkin E.V."/>
            <person name="Sutormin R.A."/>
            <person name="Nabieva E.R."/>
            <person name="Penin A.A."/>
            <person name="Kondrashov A.S."/>
            <person name="Logacheva M.D."/>
        </authorList>
    </citation>
    <scope>NUCLEOTIDE SEQUENCE [LARGE SCALE GENOMIC DNA]</scope>
</reference>
<feature type="non-terminal residue" evidence="7">
    <location>
        <position position="215"/>
    </location>
</feature>
<feature type="chain" id="PRO_5008815188" description="Pectin acetylesterase" evidence="6">
    <location>
        <begin position="28"/>
        <end position="215"/>
    </location>
</feature>
<dbReference type="AlphaFoldDB" id="S8CS65"/>
<feature type="non-terminal residue" evidence="7">
    <location>
        <position position="1"/>
    </location>
</feature>
<keyword evidence="8" id="KW-1185">Reference proteome</keyword>
<comment type="similarity">
    <text evidence="3 6">Belongs to the pectinacetylesterase family.</text>
</comment>
<comment type="function">
    <text evidence="1 6">Hydrolyzes acetyl esters in homogalacturonan regions of pectin. In type I primary cell wall, galacturonic acid residues of pectin can be acetylated at the O-2 and O-3 positions. Decreasing the degree of acetylation of pectin gels in vitro alters their physical properties.</text>
</comment>
<comment type="caution">
    <text evidence="7">The sequence shown here is derived from an EMBL/GenBank/DDBJ whole genome shotgun (WGS) entry which is preliminary data.</text>
</comment>
<keyword evidence="6" id="KW-0964">Secreted</keyword>
<evidence type="ECO:0000256" key="6">
    <source>
        <dbReference type="RuleBase" id="RU363114"/>
    </source>
</evidence>
<dbReference type="GO" id="GO:0071555">
    <property type="term" value="P:cell wall organization"/>
    <property type="evidence" value="ECO:0007669"/>
    <property type="project" value="UniProtKB-KW"/>
</dbReference>
<keyword evidence="6" id="KW-0378">Hydrolase</keyword>
<keyword evidence="6" id="KW-0732">Signal</keyword>
<dbReference type="EMBL" id="AUSU01001832">
    <property type="protein sequence ID" value="EPS70094.1"/>
    <property type="molecule type" value="Genomic_DNA"/>
</dbReference>
<dbReference type="GO" id="GO:0009505">
    <property type="term" value="C:plant-type cell wall"/>
    <property type="evidence" value="ECO:0007669"/>
    <property type="project" value="TreeGrafter"/>
</dbReference>
<gene>
    <name evidence="7" type="ORF">M569_04669</name>
</gene>
<sequence length="215" mass="23418">NCSSMAHYIGKLCLFFVFLMQVDYLHGFPNRGNLTLIESALSDGALCLDGSPPGYYFSEGIGDGAKNWLIILEGGGWCATYDECRLRGYSSFGSTKKRDRSIYFGWLKSGNASVNPDFYDWNRVSITYCDGASYLGDVDFIDKTPKIWIRGSRIFKAAIDELLAKGLRNASNVLLGGSSAGGLAAILHCDGISGLLAPDVKRVKCFSDSGFFIHG</sequence>
<dbReference type="OrthoDB" id="2015280at2759"/>
<accession>S8CS65</accession>
<dbReference type="Proteomes" id="UP000015453">
    <property type="component" value="Unassembled WGS sequence"/>
</dbReference>
<dbReference type="PANTHER" id="PTHR21562">
    <property type="entry name" value="NOTUM-RELATED"/>
    <property type="match status" value="1"/>
</dbReference>
<protein>
    <recommendedName>
        <fullName evidence="6">Pectin acetylesterase</fullName>
        <ecNumber evidence="6">3.1.1.-</ecNumber>
    </recommendedName>
</protein>